<evidence type="ECO:0000313" key="7">
    <source>
        <dbReference type="EMBL" id="GAB63243.1"/>
    </source>
</evidence>
<dbReference type="GO" id="GO:0003824">
    <property type="term" value="F:catalytic activity"/>
    <property type="evidence" value="ECO:0007669"/>
    <property type="project" value="InterPro"/>
</dbReference>
<dbReference type="AlphaFoldDB" id="I3INE8"/>
<dbReference type="SFLD" id="SFLDS00029">
    <property type="entry name" value="Radical_SAM"/>
    <property type="match status" value="1"/>
</dbReference>
<dbReference type="Proteomes" id="UP000002985">
    <property type="component" value="Unassembled WGS sequence"/>
</dbReference>
<evidence type="ECO:0000256" key="3">
    <source>
        <dbReference type="ARBA" id="ARBA00022723"/>
    </source>
</evidence>
<dbReference type="PANTHER" id="PTHR43524">
    <property type="entry name" value="RADICAL SAM SUPERFAMILY PROTEIN"/>
    <property type="match status" value="1"/>
</dbReference>
<keyword evidence="3" id="KW-0479">Metal-binding</keyword>
<keyword evidence="5" id="KW-0411">Iron-sulfur</keyword>
<reference evidence="7 8" key="1">
    <citation type="journal article" date="2012" name="FEBS Lett.">
        <title>Anammox organism KSU-1 expresses a NirK-type copper-containing nitrite reductase instead of a NirS-type with cytochrome cd1.</title>
        <authorList>
            <person name="Hira D."/>
            <person name="Toh H."/>
            <person name="Migita C.T."/>
            <person name="Okubo H."/>
            <person name="Nishiyama T."/>
            <person name="Hattori M."/>
            <person name="Furukawa K."/>
            <person name="Fujii T."/>
        </authorList>
    </citation>
    <scope>NUCLEOTIDE SEQUENCE [LARGE SCALE GENOMIC DNA]</scope>
</reference>
<evidence type="ECO:0000256" key="4">
    <source>
        <dbReference type="ARBA" id="ARBA00023004"/>
    </source>
</evidence>
<dbReference type="InterPro" id="IPR007197">
    <property type="entry name" value="rSAM"/>
</dbReference>
<gene>
    <name evidence="7" type="ORF">KSU1_C1647</name>
</gene>
<dbReference type="SFLD" id="SFLDG01067">
    <property type="entry name" value="SPASM/twitch_domain_containing"/>
    <property type="match status" value="1"/>
</dbReference>
<evidence type="ECO:0000259" key="6">
    <source>
        <dbReference type="PROSITE" id="PS51918"/>
    </source>
</evidence>
<dbReference type="STRING" id="247490.KSU1_C1647"/>
<dbReference type="InterPro" id="IPR013785">
    <property type="entry name" value="Aldolase_TIM"/>
</dbReference>
<dbReference type="SUPFAM" id="SSF102114">
    <property type="entry name" value="Radical SAM enzymes"/>
    <property type="match status" value="1"/>
</dbReference>
<dbReference type="EMBL" id="BAFH01000003">
    <property type="protein sequence ID" value="GAB63243.1"/>
    <property type="molecule type" value="Genomic_DNA"/>
</dbReference>
<evidence type="ECO:0000256" key="2">
    <source>
        <dbReference type="ARBA" id="ARBA00022691"/>
    </source>
</evidence>
<name>I3INE8_9BACT</name>
<feature type="domain" description="Radical SAM core" evidence="6">
    <location>
        <begin position="56"/>
        <end position="262"/>
    </location>
</feature>
<sequence>MHVSHDRFKYNLRIFRKAFLPWVLSSPRHLWMALSLFGKVWKKYKSSIRLQNRIDYPIPHSFVLSLTSDCNLACDHCYARVYDEKKVLPSKVLESILRQASSLGCFFFVLTGGESMLYPDLLNILSRHGDSIFILITNGTMVSDDVAEKLACLPHIIPVISLEGGLEDTDKRRGTGVYNKVINAFDNLQRNKILYGFSITVTSENVEQLQKEEIFGEKHPYGARLGCFIEYIPTGRTPNLSLCLSSAQRDSFRQWFLKLKERSNTYLIHFPGDEELMDNCREAGKGFIHINPEGYIESCALLPSSKYNVVETPLEVCLRNSYFDSQQCSHDYEALENHPCMSHRQGLNYSVFD</sequence>
<dbReference type="InterPro" id="IPR058240">
    <property type="entry name" value="rSAM_sf"/>
</dbReference>
<keyword evidence="2" id="KW-0949">S-adenosyl-L-methionine</keyword>
<accession>I3INE8</accession>
<dbReference type="PROSITE" id="PS51918">
    <property type="entry name" value="RADICAL_SAM"/>
    <property type="match status" value="1"/>
</dbReference>
<protein>
    <recommendedName>
        <fullName evidence="6">Radical SAM core domain-containing protein</fullName>
    </recommendedName>
</protein>
<keyword evidence="4" id="KW-0408">Iron</keyword>
<keyword evidence="8" id="KW-1185">Reference proteome</keyword>
<dbReference type="PANTHER" id="PTHR43524:SF1">
    <property type="entry name" value="RADICAL SAM SUPERFAMILY PROTEIN"/>
    <property type="match status" value="1"/>
</dbReference>
<dbReference type="GO" id="GO:0046872">
    <property type="term" value="F:metal ion binding"/>
    <property type="evidence" value="ECO:0007669"/>
    <property type="project" value="UniProtKB-KW"/>
</dbReference>
<proteinExistence type="predicted"/>
<organism evidence="7 8">
    <name type="scientific">Candidatus Jettenia caeni</name>
    <dbReference type="NCBI Taxonomy" id="247490"/>
    <lineage>
        <taxon>Bacteria</taxon>
        <taxon>Pseudomonadati</taxon>
        <taxon>Planctomycetota</taxon>
        <taxon>Candidatus Brocadiia</taxon>
        <taxon>Candidatus Brocadiales</taxon>
        <taxon>Candidatus Brocadiaceae</taxon>
        <taxon>Candidatus Jettenia</taxon>
    </lineage>
</organism>
<evidence type="ECO:0000256" key="5">
    <source>
        <dbReference type="ARBA" id="ARBA00023014"/>
    </source>
</evidence>
<dbReference type="OrthoDB" id="9782387at2"/>
<evidence type="ECO:0000256" key="1">
    <source>
        <dbReference type="ARBA" id="ARBA00001966"/>
    </source>
</evidence>
<dbReference type="CDD" id="cd01335">
    <property type="entry name" value="Radical_SAM"/>
    <property type="match status" value="1"/>
</dbReference>
<dbReference type="eggNOG" id="COG0535">
    <property type="taxonomic scope" value="Bacteria"/>
</dbReference>
<comment type="caution">
    <text evidence="7">The sequence shown here is derived from an EMBL/GenBank/DDBJ whole genome shotgun (WGS) entry which is preliminary data.</text>
</comment>
<evidence type="ECO:0000313" key="8">
    <source>
        <dbReference type="Proteomes" id="UP000002985"/>
    </source>
</evidence>
<dbReference type="Pfam" id="PF04055">
    <property type="entry name" value="Radical_SAM"/>
    <property type="match status" value="1"/>
</dbReference>
<dbReference type="GO" id="GO:0051536">
    <property type="term" value="F:iron-sulfur cluster binding"/>
    <property type="evidence" value="ECO:0007669"/>
    <property type="project" value="UniProtKB-KW"/>
</dbReference>
<comment type="cofactor">
    <cofactor evidence="1">
        <name>[4Fe-4S] cluster</name>
        <dbReference type="ChEBI" id="CHEBI:49883"/>
    </cofactor>
</comment>
<dbReference type="Gene3D" id="3.20.20.70">
    <property type="entry name" value="Aldolase class I"/>
    <property type="match status" value="1"/>
</dbReference>